<sequence length="317" mass="35357">MQNVREKSILVTGGAGFIGSNLIENLIKENEITVIDDLSNSAGDRFVKEFENRDNFKLITNDINRNGAFDSIGKVDLVVHFAANPEVNKGYENPDISFNDINGTKNVLKFLKEKEIKNMIFASSSVVYGEPEIMPVKENQGPYKPISAYGAYKLASEGMITAYSHYYGIKAGIFRFANVVGKNQTHGVILDFIKKLKANPKELTILGDGTQSKSYIHVSDCVSAIMYLNERIDKMEIINLGNRGTTSVIKIADVVKEKMKLGEVNYKLSNSKDGRGWKGDVKKIELDVSKAENLGWKNRYNSDEAIEKAVDELLKQI</sequence>
<evidence type="ECO:0000256" key="1">
    <source>
        <dbReference type="ARBA" id="ARBA00007637"/>
    </source>
</evidence>
<proteinExistence type="inferred from homology"/>
<dbReference type="SUPFAM" id="SSF51735">
    <property type="entry name" value="NAD(P)-binding Rossmann-fold domains"/>
    <property type="match status" value="1"/>
</dbReference>
<gene>
    <name evidence="3" type="ORF">BJBARM4_0209</name>
</gene>
<accession>D2EEQ6</accession>
<feature type="domain" description="NAD-dependent epimerase/dehydratase" evidence="2">
    <location>
        <begin position="9"/>
        <end position="241"/>
    </location>
</feature>
<comment type="similarity">
    <text evidence="1">Belongs to the NAD(P)-dependent epimerase/dehydratase family.</text>
</comment>
<dbReference type="Proteomes" id="UP000009375">
    <property type="component" value="Unassembled WGS sequence"/>
</dbReference>
<dbReference type="Gene3D" id="3.90.25.10">
    <property type="entry name" value="UDP-galactose 4-epimerase, domain 1"/>
    <property type="match status" value="1"/>
</dbReference>
<reference evidence="3 4" key="1">
    <citation type="journal article" date="2010" name="Proc. Natl. Acad. Sci. U.S.A.">
        <title>Enigmatic, ultrasmall, uncultivated Archaea.</title>
        <authorList>
            <person name="Baker B.J."/>
            <person name="Comolli L.R."/>
            <person name="Dick G.J."/>
            <person name="Hauser L.J."/>
            <person name="Hyatt D."/>
            <person name="Dill B.D."/>
            <person name="Land M.L."/>
            <person name="Verberkmoes N.C."/>
            <person name="Hettich R.L."/>
            <person name="Banfield J.F."/>
        </authorList>
    </citation>
    <scope>NUCLEOTIDE SEQUENCE [LARGE SCALE GENOMIC DNA]</scope>
</reference>
<dbReference type="Gene3D" id="3.40.50.720">
    <property type="entry name" value="NAD(P)-binding Rossmann-like Domain"/>
    <property type="match status" value="1"/>
</dbReference>
<name>D2EEQ6_PARA4</name>
<dbReference type="InterPro" id="IPR036291">
    <property type="entry name" value="NAD(P)-bd_dom_sf"/>
</dbReference>
<dbReference type="InterPro" id="IPR001509">
    <property type="entry name" value="Epimerase_deHydtase"/>
</dbReference>
<evidence type="ECO:0000313" key="4">
    <source>
        <dbReference type="Proteomes" id="UP000009375"/>
    </source>
</evidence>
<organism evidence="3 4">
    <name type="scientific">Candidatus Parvarchaeum acidiphilum ARMAN-4</name>
    <dbReference type="NCBI Taxonomy" id="662760"/>
    <lineage>
        <taxon>Archaea</taxon>
        <taxon>Candidatus Parvarchaeota</taxon>
        <taxon>Candidatus Parvarchaeum</taxon>
    </lineage>
</organism>
<dbReference type="Pfam" id="PF01370">
    <property type="entry name" value="Epimerase"/>
    <property type="match status" value="1"/>
</dbReference>
<evidence type="ECO:0000313" key="3">
    <source>
        <dbReference type="EMBL" id="EEZ93117.1"/>
    </source>
</evidence>
<dbReference type="AlphaFoldDB" id="D2EEQ6"/>
<protein>
    <submittedName>
        <fullName evidence="3">NAD-dependent epimerase/dehydratase</fullName>
    </submittedName>
</protein>
<evidence type="ECO:0000259" key="2">
    <source>
        <dbReference type="Pfam" id="PF01370"/>
    </source>
</evidence>
<dbReference type="EMBL" id="GG730041">
    <property type="protein sequence ID" value="EEZ93117.1"/>
    <property type="molecule type" value="Genomic_DNA"/>
</dbReference>
<dbReference type="PANTHER" id="PTHR43000">
    <property type="entry name" value="DTDP-D-GLUCOSE 4,6-DEHYDRATASE-RELATED"/>
    <property type="match status" value="1"/>
</dbReference>